<dbReference type="AlphaFoldDB" id="A0ABD5PGN1"/>
<evidence type="ECO:0000259" key="2">
    <source>
        <dbReference type="Pfam" id="PF07883"/>
    </source>
</evidence>
<reference evidence="3 4" key="1">
    <citation type="journal article" date="2019" name="Int. J. Syst. Evol. Microbiol.">
        <title>The Global Catalogue of Microorganisms (GCM) 10K type strain sequencing project: providing services to taxonomists for standard genome sequencing and annotation.</title>
        <authorList>
            <consortium name="The Broad Institute Genomics Platform"/>
            <consortium name="The Broad Institute Genome Sequencing Center for Infectious Disease"/>
            <person name="Wu L."/>
            <person name="Ma J."/>
        </authorList>
    </citation>
    <scope>NUCLEOTIDE SEQUENCE [LARGE SCALE GENOMIC DNA]</scope>
    <source>
        <strain evidence="3 4">CGMCC 1.12553</strain>
    </source>
</reference>
<comment type="caution">
    <text evidence="3">The sequence shown here is derived from an EMBL/GenBank/DDBJ whole genome shotgun (WGS) entry which is preliminary data.</text>
</comment>
<dbReference type="PANTHER" id="PTHR35848">
    <property type="entry name" value="OXALATE-BINDING PROTEIN"/>
    <property type="match status" value="1"/>
</dbReference>
<dbReference type="Gene3D" id="2.60.120.10">
    <property type="entry name" value="Jelly Rolls"/>
    <property type="match status" value="1"/>
</dbReference>
<dbReference type="RefSeq" id="WP_267621475.1">
    <property type="nucleotide sequence ID" value="NZ_JAODIW010000006.1"/>
</dbReference>
<evidence type="ECO:0000313" key="4">
    <source>
        <dbReference type="Proteomes" id="UP001595921"/>
    </source>
</evidence>
<dbReference type="InterPro" id="IPR014710">
    <property type="entry name" value="RmlC-like_jellyroll"/>
</dbReference>
<organism evidence="3 4">
    <name type="scientific">Halobium salinum</name>
    <dbReference type="NCBI Taxonomy" id="1364940"/>
    <lineage>
        <taxon>Archaea</taxon>
        <taxon>Methanobacteriati</taxon>
        <taxon>Methanobacteriota</taxon>
        <taxon>Stenosarchaea group</taxon>
        <taxon>Halobacteria</taxon>
        <taxon>Halobacteriales</taxon>
        <taxon>Haloferacaceae</taxon>
        <taxon>Halobium</taxon>
    </lineage>
</organism>
<gene>
    <name evidence="3" type="ORF">ACFO0N_17225</name>
</gene>
<dbReference type="Pfam" id="PF07883">
    <property type="entry name" value="Cupin_2"/>
    <property type="match status" value="1"/>
</dbReference>
<dbReference type="GO" id="GO:0046872">
    <property type="term" value="F:metal ion binding"/>
    <property type="evidence" value="ECO:0007669"/>
    <property type="project" value="UniProtKB-KW"/>
</dbReference>
<name>A0ABD5PGN1_9EURY</name>
<dbReference type="InterPro" id="IPR051610">
    <property type="entry name" value="GPI/OXD"/>
</dbReference>
<dbReference type="EMBL" id="JBHSDS010000008">
    <property type="protein sequence ID" value="MFC4359689.1"/>
    <property type="molecule type" value="Genomic_DNA"/>
</dbReference>
<evidence type="ECO:0000313" key="3">
    <source>
        <dbReference type="EMBL" id="MFC4359689.1"/>
    </source>
</evidence>
<dbReference type="InterPro" id="IPR011051">
    <property type="entry name" value="RmlC_Cupin_sf"/>
</dbReference>
<keyword evidence="1" id="KW-0479">Metal-binding</keyword>
<accession>A0ABD5PGN1</accession>
<proteinExistence type="predicted"/>
<evidence type="ECO:0000256" key="1">
    <source>
        <dbReference type="ARBA" id="ARBA00022723"/>
    </source>
</evidence>
<feature type="domain" description="Cupin type-2" evidence="2">
    <location>
        <begin position="37"/>
        <end position="106"/>
    </location>
</feature>
<dbReference type="InterPro" id="IPR013096">
    <property type="entry name" value="Cupin_2"/>
</dbReference>
<keyword evidence="4" id="KW-1185">Reference proteome</keyword>
<protein>
    <submittedName>
        <fullName evidence="3">Cupin domain-containing protein</fullName>
    </submittedName>
</protein>
<dbReference type="SUPFAM" id="SSF51182">
    <property type="entry name" value="RmlC-like cupins"/>
    <property type="match status" value="1"/>
</dbReference>
<dbReference type="Proteomes" id="UP001595921">
    <property type="component" value="Unassembled WGS sequence"/>
</dbReference>
<sequence length="158" mass="16661">MKRISVDDVETPASVSPASVLRPLSAALGAEGVAVNYFELAPGESFGYDYHRHLDQEEVFYVLAGTATFETESGTVDLGPGEAVRFAPGEFQLGWNRGERRVVALALGAPRGSTGIEYLRACPTCAGRTLQTPELVDGANAVVVRCTGCGSAVDRLAL</sequence>
<dbReference type="PANTHER" id="PTHR35848:SF9">
    <property type="entry name" value="SLL1358 PROTEIN"/>
    <property type="match status" value="1"/>
</dbReference>